<keyword evidence="7" id="KW-0010">Activator</keyword>
<evidence type="ECO:0000256" key="7">
    <source>
        <dbReference type="ARBA" id="ARBA00023159"/>
    </source>
</evidence>
<evidence type="ECO:0000256" key="5">
    <source>
        <dbReference type="ARBA" id="ARBA00023015"/>
    </source>
</evidence>
<proteinExistence type="predicted"/>
<dbReference type="FunFam" id="4.10.240.10:FF:000005">
    <property type="entry name" value="Quinic acid utilization activator"/>
    <property type="match status" value="1"/>
</dbReference>
<reference evidence="12" key="1">
    <citation type="submission" date="2019-11" db="EMBL/GenBank/DDBJ databases">
        <title>Bipolaris sorokiniana Genome sequencing.</title>
        <authorList>
            <person name="Wang H."/>
        </authorList>
    </citation>
    <scope>NUCLEOTIDE SEQUENCE</scope>
</reference>
<keyword evidence="3" id="KW-0862">Zinc</keyword>
<evidence type="ECO:0000256" key="2">
    <source>
        <dbReference type="ARBA" id="ARBA00022723"/>
    </source>
</evidence>
<dbReference type="CDD" id="cd00067">
    <property type="entry name" value="GAL4"/>
    <property type="match status" value="1"/>
</dbReference>
<dbReference type="GO" id="GO:0003677">
    <property type="term" value="F:DNA binding"/>
    <property type="evidence" value="ECO:0007669"/>
    <property type="project" value="UniProtKB-KW"/>
</dbReference>
<dbReference type="SMART" id="SM00066">
    <property type="entry name" value="GAL4"/>
    <property type="match status" value="1"/>
</dbReference>
<dbReference type="InterPro" id="IPR007219">
    <property type="entry name" value="XnlR_reg_dom"/>
</dbReference>
<feature type="region of interest" description="Disordered" evidence="10">
    <location>
        <begin position="133"/>
        <end position="184"/>
    </location>
</feature>
<evidence type="ECO:0000256" key="8">
    <source>
        <dbReference type="ARBA" id="ARBA00023163"/>
    </source>
</evidence>
<evidence type="ECO:0000256" key="6">
    <source>
        <dbReference type="ARBA" id="ARBA00023125"/>
    </source>
</evidence>
<evidence type="ECO:0000256" key="4">
    <source>
        <dbReference type="ARBA" id="ARBA00022911"/>
    </source>
</evidence>
<dbReference type="PANTHER" id="PTHR47655:SF2">
    <property type="entry name" value="QUINIC ACID UTILIZATION ACTIVATOR"/>
    <property type="match status" value="1"/>
</dbReference>
<protein>
    <recommendedName>
        <fullName evidence="11">Zn(2)-C6 fungal-type domain-containing protein</fullName>
    </recommendedName>
</protein>
<dbReference type="GO" id="GO:0045944">
    <property type="term" value="P:positive regulation of transcription by RNA polymerase II"/>
    <property type="evidence" value="ECO:0007669"/>
    <property type="project" value="TreeGrafter"/>
</dbReference>
<dbReference type="Proteomes" id="UP000624244">
    <property type="component" value="Unassembled WGS sequence"/>
</dbReference>
<organism evidence="12 13">
    <name type="scientific">Cochliobolus sativus</name>
    <name type="common">Common root rot and spot blotch fungus</name>
    <name type="synonym">Bipolaris sorokiniana</name>
    <dbReference type="NCBI Taxonomy" id="45130"/>
    <lineage>
        <taxon>Eukaryota</taxon>
        <taxon>Fungi</taxon>
        <taxon>Dikarya</taxon>
        <taxon>Ascomycota</taxon>
        <taxon>Pezizomycotina</taxon>
        <taxon>Dothideomycetes</taxon>
        <taxon>Pleosporomycetidae</taxon>
        <taxon>Pleosporales</taxon>
        <taxon>Pleosporineae</taxon>
        <taxon>Pleosporaceae</taxon>
        <taxon>Bipolaris</taxon>
    </lineage>
</organism>
<keyword evidence="6" id="KW-0238">DNA-binding</keyword>
<evidence type="ECO:0000256" key="3">
    <source>
        <dbReference type="ARBA" id="ARBA00022833"/>
    </source>
</evidence>
<dbReference type="InterPro" id="IPR052783">
    <property type="entry name" value="Metabolic/Drug-Res_Regulator"/>
</dbReference>
<dbReference type="PROSITE" id="PS50048">
    <property type="entry name" value="ZN2_CY6_FUNGAL_2"/>
    <property type="match status" value="1"/>
</dbReference>
<feature type="compositionally biased region" description="Polar residues" evidence="10">
    <location>
        <begin position="168"/>
        <end position="177"/>
    </location>
</feature>
<dbReference type="SUPFAM" id="SSF57701">
    <property type="entry name" value="Zn2/Cys6 DNA-binding domain"/>
    <property type="match status" value="1"/>
</dbReference>
<keyword evidence="9" id="KW-0539">Nucleus</keyword>
<dbReference type="GO" id="GO:0006351">
    <property type="term" value="P:DNA-templated transcription"/>
    <property type="evidence" value="ECO:0007669"/>
    <property type="project" value="InterPro"/>
</dbReference>
<dbReference type="Gene3D" id="4.10.240.10">
    <property type="entry name" value="Zn(2)-C6 fungal-type DNA-binding domain"/>
    <property type="match status" value="1"/>
</dbReference>
<dbReference type="Pfam" id="PF00172">
    <property type="entry name" value="Zn_clus"/>
    <property type="match status" value="1"/>
</dbReference>
<dbReference type="AlphaFoldDB" id="A0A8H5ZJ97"/>
<evidence type="ECO:0000256" key="1">
    <source>
        <dbReference type="ARBA" id="ARBA00004123"/>
    </source>
</evidence>
<dbReference type="InterPro" id="IPR036864">
    <property type="entry name" value="Zn2-C6_fun-type_DNA-bd_sf"/>
</dbReference>
<keyword evidence="2" id="KW-0479">Metal-binding</keyword>
<dbReference type="InterPro" id="IPR001138">
    <property type="entry name" value="Zn2Cys6_DnaBD"/>
</dbReference>
<feature type="region of interest" description="Disordered" evidence="10">
    <location>
        <begin position="1"/>
        <end position="20"/>
    </location>
</feature>
<comment type="subcellular location">
    <subcellularLocation>
        <location evidence="1">Nucleus</location>
    </subcellularLocation>
</comment>
<dbReference type="Pfam" id="PF04082">
    <property type="entry name" value="Fungal_trans"/>
    <property type="match status" value="1"/>
</dbReference>
<evidence type="ECO:0000259" key="11">
    <source>
        <dbReference type="PROSITE" id="PS50048"/>
    </source>
</evidence>
<keyword evidence="5" id="KW-0805">Transcription regulation</keyword>
<dbReference type="GO" id="GO:0008270">
    <property type="term" value="F:zinc ion binding"/>
    <property type="evidence" value="ECO:0007669"/>
    <property type="project" value="InterPro"/>
</dbReference>
<dbReference type="PROSITE" id="PS00463">
    <property type="entry name" value="ZN2_CY6_FUNGAL_1"/>
    <property type="match status" value="1"/>
</dbReference>
<sequence>MPAQSQAKRQSAPLFEEKPAKRTRVSRACDQCRVAREKCDGLQPTCSTCSGTTRKCSYTANPKKRGIQPGYIRTLELALAWLFQHNLDNESALKEKLAQGGASSLLLSRDSKESNKLHRRWRKSKFYIDVDKQLSGGEPSRHEQATSPGSFSSDEDSDTEEPLDKKANSSQASNVEFQRSVEPPGVAQIAATSHKQPASIGAPETIPQDSWQLFEVYFTNIHSWLPICEKQDTLKSAYSYPLHSHSSNPEQSGSGAHAEMWSILAVASLYDANPNDSLDPSSTRPMKLYETARSMIPSESGRFDVGHIRALLNLVVFNISRTLTGSAWLLVGYASRALENVDQSTLMANSRHKHIYYGCLLLDGMLAFQLNRRPHFRKTDLGHLGPIEEDGLEEWQPWSGFNDPTHANRMTPLLSLSTFNNVIELVDILVSTGRQSSQDAYQEVAAQRLERWKTCLPPKVDALFSSSSFSLLAPPIALLQATYDCACFISHPSDISLQLFLKGLDKCQLDIGIQRLPVPIKCLVVTISRLASQLNLRETTRTQLQRSRAAILSTSPHLHHDDSQTLESSIMPARRSSTAINLSTPESHQNATPDGRTMTQPTIGPLNDFFSGPYLTNPSHVAVPSPSQTDPRYPELTSDLETFFDELASLDSATRPDNQPQFMQNLGFGPGASMADLFSEYIPMQSSNFLVRDDLAPTNLDQYAFYDGS</sequence>
<feature type="domain" description="Zn(2)-C6 fungal-type" evidence="11">
    <location>
        <begin position="28"/>
        <end position="58"/>
    </location>
</feature>
<keyword evidence="4" id="KW-0672">Quinate metabolism</keyword>
<comment type="caution">
    <text evidence="12">The sequence shown here is derived from an EMBL/GenBank/DDBJ whole genome shotgun (WGS) entry which is preliminary data.</text>
</comment>
<dbReference type="CDD" id="cd12148">
    <property type="entry name" value="fungal_TF_MHR"/>
    <property type="match status" value="1"/>
</dbReference>
<evidence type="ECO:0000313" key="13">
    <source>
        <dbReference type="Proteomes" id="UP000624244"/>
    </source>
</evidence>
<dbReference type="PANTHER" id="PTHR47655">
    <property type="entry name" value="QUINIC ACID UTILIZATION ACTIVATOR"/>
    <property type="match status" value="1"/>
</dbReference>
<keyword evidence="8" id="KW-0804">Transcription</keyword>
<accession>A0A8H5ZJ97</accession>
<dbReference type="GO" id="GO:0005634">
    <property type="term" value="C:nucleus"/>
    <property type="evidence" value="ECO:0007669"/>
    <property type="project" value="UniProtKB-SubCell"/>
</dbReference>
<evidence type="ECO:0000256" key="10">
    <source>
        <dbReference type="SAM" id="MobiDB-lite"/>
    </source>
</evidence>
<evidence type="ECO:0000256" key="9">
    <source>
        <dbReference type="ARBA" id="ARBA00023242"/>
    </source>
</evidence>
<dbReference type="EMBL" id="WNKQ01000010">
    <property type="protein sequence ID" value="KAF5848803.1"/>
    <property type="molecule type" value="Genomic_DNA"/>
</dbReference>
<evidence type="ECO:0000313" key="12">
    <source>
        <dbReference type="EMBL" id="KAF5848803.1"/>
    </source>
</evidence>
<dbReference type="GO" id="GO:0000981">
    <property type="term" value="F:DNA-binding transcription factor activity, RNA polymerase II-specific"/>
    <property type="evidence" value="ECO:0007669"/>
    <property type="project" value="InterPro"/>
</dbReference>
<gene>
    <name evidence="12" type="ORF">GGP41_009933</name>
</gene>
<name>A0A8H5ZJ97_COCSA</name>